<sequence length="516" mass="58134">MWNLMEVSIPSFLEELVLVNVPKLEKCVGTYGLDLTSNLRVLMVKDCPQLSEFTLFDSNYFHVEQKSCFLSLEELTIGHCHHIIVWKILLLEEMRALKELELIDVPVIEELSVPSLEKLVLIQLPSLQICNGITAKLRKLTIHDCPSLTVPLPLILSCPRISDLSIKGLSAFPTMEIITGGVFNITSKELIELDVRIVPFHNLKTIRNLHLNCCPKLTCISSEGFSQLIALKFLDIRCCPNLVQPYVMSEHVDESSRHNLVLPSLRCISIRSCGIAGRWLTQMLTHLQSLESLYLCDCPQIRFLSINQPTQPETTSARDEHLLNIPCNVIRSLKRLGIQECPDLEFSRVNGGFRGCTSLVMLQIHGCPKLVSSSVTETNDNLLLPTSLQDLWISPLPENLQSYFHKGLACLKNLKSLQLHHPQLGVLEGVQHLSALRSLDIKMNNRKLQEQGQGSNHTLLFPLTLEELSIKYLQDSDVHSRLLCLPSLTRLELGHSPDLKSLQLGYCTSLQVACFY</sequence>
<dbReference type="AlphaFoldDB" id="A0A8J5RWA2"/>
<reference evidence="1" key="2">
    <citation type="submission" date="2021-02" db="EMBL/GenBank/DDBJ databases">
        <authorList>
            <person name="Kimball J.A."/>
            <person name="Haas M.W."/>
            <person name="Macchietto M."/>
            <person name="Kono T."/>
            <person name="Duquette J."/>
            <person name="Shao M."/>
        </authorList>
    </citation>
    <scope>NUCLEOTIDE SEQUENCE</scope>
    <source>
        <tissue evidence="1">Fresh leaf tissue</tissue>
    </source>
</reference>
<dbReference type="Proteomes" id="UP000729402">
    <property type="component" value="Unassembled WGS sequence"/>
</dbReference>
<gene>
    <name evidence="1" type="ORF">GUJ93_ZPchr0002g23951</name>
</gene>
<keyword evidence="2" id="KW-1185">Reference proteome</keyword>
<dbReference type="EMBL" id="JAAALK010000287">
    <property type="protein sequence ID" value="KAG8057912.1"/>
    <property type="molecule type" value="Genomic_DNA"/>
</dbReference>
<accession>A0A8J5RWA2</accession>
<dbReference type="OrthoDB" id="603156at2759"/>
<evidence type="ECO:0000313" key="2">
    <source>
        <dbReference type="Proteomes" id="UP000729402"/>
    </source>
</evidence>
<evidence type="ECO:0000313" key="1">
    <source>
        <dbReference type="EMBL" id="KAG8057912.1"/>
    </source>
</evidence>
<proteinExistence type="predicted"/>
<dbReference type="PANTHER" id="PTHR34630:SF100">
    <property type="entry name" value="OS02G0118900 PROTEIN"/>
    <property type="match status" value="1"/>
</dbReference>
<name>A0A8J5RWA2_ZIZPA</name>
<comment type="caution">
    <text evidence="1">The sequence shown here is derived from an EMBL/GenBank/DDBJ whole genome shotgun (WGS) entry which is preliminary data.</text>
</comment>
<dbReference type="PANTHER" id="PTHR34630">
    <property type="entry name" value="OS11G0677101 PROTEIN"/>
    <property type="match status" value="1"/>
</dbReference>
<protein>
    <submittedName>
        <fullName evidence="1">Uncharacterized protein</fullName>
    </submittedName>
</protein>
<reference evidence="1" key="1">
    <citation type="journal article" date="2021" name="bioRxiv">
        <title>Whole Genome Assembly and Annotation of Northern Wild Rice, Zizania palustris L., Supports a Whole Genome Duplication in the Zizania Genus.</title>
        <authorList>
            <person name="Haas M."/>
            <person name="Kono T."/>
            <person name="Macchietto M."/>
            <person name="Millas R."/>
            <person name="McGilp L."/>
            <person name="Shao M."/>
            <person name="Duquette J."/>
            <person name="Hirsch C.N."/>
            <person name="Kimball J."/>
        </authorList>
    </citation>
    <scope>NUCLEOTIDE SEQUENCE</scope>
    <source>
        <tissue evidence="1">Fresh leaf tissue</tissue>
    </source>
</reference>
<organism evidence="1 2">
    <name type="scientific">Zizania palustris</name>
    <name type="common">Northern wild rice</name>
    <dbReference type="NCBI Taxonomy" id="103762"/>
    <lineage>
        <taxon>Eukaryota</taxon>
        <taxon>Viridiplantae</taxon>
        <taxon>Streptophyta</taxon>
        <taxon>Embryophyta</taxon>
        <taxon>Tracheophyta</taxon>
        <taxon>Spermatophyta</taxon>
        <taxon>Magnoliopsida</taxon>
        <taxon>Liliopsida</taxon>
        <taxon>Poales</taxon>
        <taxon>Poaceae</taxon>
        <taxon>BOP clade</taxon>
        <taxon>Oryzoideae</taxon>
        <taxon>Oryzeae</taxon>
        <taxon>Zizaniinae</taxon>
        <taxon>Zizania</taxon>
    </lineage>
</organism>